<proteinExistence type="predicted"/>
<feature type="compositionally biased region" description="Low complexity" evidence="1">
    <location>
        <begin position="1"/>
        <end position="24"/>
    </location>
</feature>
<organism evidence="2 3">
    <name type="scientific">Streptosporangium amethystogenes subsp. fukuiense</name>
    <dbReference type="NCBI Taxonomy" id="698418"/>
    <lineage>
        <taxon>Bacteria</taxon>
        <taxon>Bacillati</taxon>
        <taxon>Actinomycetota</taxon>
        <taxon>Actinomycetes</taxon>
        <taxon>Streptosporangiales</taxon>
        <taxon>Streptosporangiaceae</taxon>
        <taxon>Streptosporangium</taxon>
    </lineage>
</organism>
<sequence>MNDRNATTTPASPASPDPASLPLLHSRTLRPAAQRPSGEQPSGWPDSIPGASCRDIYQQQVRKGGR</sequence>
<evidence type="ECO:0000256" key="1">
    <source>
        <dbReference type="SAM" id="MobiDB-lite"/>
    </source>
</evidence>
<name>A0ABW2T7Z4_9ACTN</name>
<dbReference type="Proteomes" id="UP001596514">
    <property type="component" value="Unassembled WGS sequence"/>
</dbReference>
<feature type="region of interest" description="Disordered" evidence="1">
    <location>
        <begin position="1"/>
        <end position="53"/>
    </location>
</feature>
<evidence type="ECO:0000313" key="3">
    <source>
        <dbReference type="Proteomes" id="UP001596514"/>
    </source>
</evidence>
<dbReference type="RefSeq" id="WP_343982170.1">
    <property type="nucleotide sequence ID" value="NZ_BAAAGK010000233.1"/>
</dbReference>
<gene>
    <name evidence="2" type="ORF">ACFQVD_26255</name>
</gene>
<comment type="caution">
    <text evidence="2">The sequence shown here is derived from an EMBL/GenBank/DDBJ whole genome shotgun (WGS) entry which is preliminary data.</text>
</comment>
<keyword evidence="3" id="KW-1185">Reference proteome</keyword>
<accession>A0ABW2T7Z4</accession>
<protein>
    <submittedName>
        <fullName evidence="2">Uncharacterized protein</fullName>
    </submittedName>
</protein>
<evidence type="ECO:0000313" key="2">
    <source>
        <dbReference type="EMBL" id="MFC7603621.1"/>
    </source>
</evidence>
<reference evidence="3" key="1">
    <citation type="journal article" date="2019" name="Int. J. Syst. Evol. Microbiol.">
        <title>The Global Catalogue of Microorganisms (GCM) 10K type strain sequencing project: providing services to taxonomists for standard genome sequencing and annotation.</title>
        <authorList>
            <consortium name="The Broad Institute Genomics Platform"/>
            <consortium name="The Broad Institute Genome Sequencing Center for Infectious Disease"/>
            <person name="Wu L."/>
            <person name="Ma J."/>
        </authorList>
    </citation>
    <scope>NUCLEOTIDE SEQUENCE [LARGE SCALE GENOMIC DNA]</scope>
    <source>
        <strain evidence="3">JCM 10083</strain>
    </source>
</reference>
<dbReference type="EMBL" id="JBHTEE010000001">
    <property type="protein sequence ID" value="MFC7603621.1"/>
    <property type="molecule type" value="Genomic_DNA"/>
</dbReference>